<keyword evidence="5 8" id="KW-0720">Serine protease</keyword>
<evidence type="ECO:0000256" key="5">
    <source>
        <dbReference type="ARBA" id="ARBA00022825"/>
    </source>
</evidence>
<evidence type="ECO:0000256" key="4">
    <source>
        <dbReference type="ARBA" id="ARBA00022801"/>
    </source>
</evidence>
<dbReference type="Pfam" id="PF00082">
    <property type="entry name" value="Peptidase_S8"/>
    <property type="match status" value="1"/>
</dbReference>
<keyword evidence="1 8" id="KW-0645">Protease</keyword>
<keyword evidence="7" id="KW-0325">Glycoprotein</keyword>
<dbReference type="AlphaFoldDB" id="A0A6S7JRQ2"/>
<dbReference type="InterPro" id="IPR008979">
    <property type="entry name" value="Galactose-bd-like_sf"/>
</dbReference>
<dbReference type="InterPro" id="IPR015500">
    <property type="entry name" value="Peptidase_S8_subtilisin-rel"/>
</dbReference>
<dbReference type="FunFam" id="3.40.50.200:FF:000001">
    <property type="entry name" value="Furin 2, isoform B"/>
    <property type="match status" value="1"/>
</dbReference>
<gene>
    <name evidence="9" type="ORF">PACLA_8A024063</name>
</gene>
<dbReference type="InterPro" id="IPR002884">
    <property type="entry name" value="P_dom"/>
</dbReference>
<keyword evidence="10" id="KW-1185">Reference proteome</keyword>
<feature type="non-terminal residue" evidence="9">
    <location>
        <position position="447"/>
    </location>
</feature>
<evidence type="ECO:0000313" key="10">
    <source>
        <dbReference type="Proteomes" id="UP001152795"/>
    </source>
</evidence>
<dbReference type="PRINTS" id="PR00723">
    <property type="entry name" value="SUBTILISIN"/>
</dbReference>
<keyword evidence="6" id="KW-0865">Zymogen</keyword>
<dbReference type="InterPro" id="IPR022398">
    <property type="entry name" value="Peptidase_S8_His-AS"/>
</dbReference>
<evidence type="ECO:0000256" key="2">
    <source>
        <dbReference type="ARBA" id="ARBA00022685"/>
    </source>
</evidence>
<evidence type="ECO:0000256" key="6">
    <source>
        <dbReference type="ARBA" id="ARBA00023145"/>
    </source>
</evidence>
<dbReference type="CDD" id="cd04059">
    <property type="entry name" value="Peptidases_S8_Protein_convertases_Kexins_Furin-like"/>
    <property type="match status" value="1"/>
</dbReference>
<dbReference type="OrthoDB" id="300641at2759"/>
<proteinExistence type="inferred from homology"/>
<dbReference type="PROSITE" id="PS51829">
    <property type="entry name" value="P_HOMO_B"/>
    <property type="match status" value="1"/>
</dbReference>
<evidence type="ECO:0000256" key="1">
    <source>
        <dbReference type="ARBA" id="ARBA00022670"/>
    </source>
</evidence>
<dbReference type="GO" id="GO:0000139">
    <property type="term" value="C:Golgi membrane"/>
    <property type="evidence" value="ECO:0007669"/>
    <property type="project" value="TreeGrafter"/>
</dbReference>
<dbReference type="PROSITE" id="PS00137">
    <property type="entry name" value="SUBTILASE_HIS"/>
    <property type="match status" value="1"/>
</dbReference>
<dbReference type="Gene3D" id="2.60.120.260">
    <property type="entry name" value="Galactose-binding domain-like"/>
    <property type="match status" value="1"/>
</dbReference>
<evidence type="ECO:0000256" key="7">
    <source>
        <dbReference type="ARBA" id="ARBA00023180"/>
    </source>
</evidence>
<dbReference type="PANTHER" id="PTHR42884">
    <property type="entry name" value="PROPROTEIN CONVERTASE SUBTILISIN/KEXIN-RELATED"/>
    <property type="match status" value="1"/>
</dbReference>
<organism evidence="9 10">
    <name type="scientific">Paramuricea clavata</name>
    <name type="common">Red gorgonian</name>
    <name type="synonym">Violescent sea-whip</name>
    <dbReference type="NCBI Taxonomy" id="317549"/>
    <lineage>
        <taxon>Eukaryota</taxon>
        <taxon>Metazoa</taxon>
        <taxon>Cnidaria</taxon>
        <taxon>Anthozoa</taxon>
        <taxon>Octocorallia</taxon>
        <taxon>Malacalcyonacea</taxon>
        <taxon>Plexauridae</taxon>
        <taxon>Paramuricea</taxon>
    </lineage>
</organism>
<dbReference type="SUPFAM" id="SSF52743">
    <property type="entry name" value="Subtilisin-like"/>
    <property type="match status" value="1"/>
</dbReference>
<dbReference type="Pfam" id="PF01483">
    <property type="entry name" value="P_proprotein"/>
    <property type="match status" value="1"/>
</dbReference>
<keyword evidence="3" id="KW-0732">Signal</keyword>
<dbReference type="PROSITE" id="PS00138">
    <property type="entry name" value="SUBTILASE_SER"/>
    <property type="match status" value="1"/>
</dbReference>
<name>A0A6S7JRQ2_PARCT</name>
<reference evidence="9" key="1">
    <citation type="submission" date="2020-04" db="EMBL/GenBank/DDBJ databases">
        <authorList>
            <person name="Alioto T."/>
            <person name="Alioto T."/>
            <person name="Gomez Garrido J."/>
        </authorList>
    </citation>
    <scope>NUCLEOTIDE SEQUENCE</scope>
    <source>
        <strain evidence="9">A484AB</strain>
    </source>
</reference>
<dbReference type="InterPro" id="IPR000209">
    <property type="entry name" value="Peptidase_S8/S53_dom"/>
</dbReference>
<evidence type="ECO:0000313" key="9">
    <source>
        <dbReference type="EMBL" id="CAB4035325.1"/>
    </source>
</evidence>
<dbReference type="GO" id="GO:0016485">
    <property type="term" value="P:protein processing"/>
    <property type="evidence" value="ECO:0007669"/>
    <property type="project" value="TreeGrafter"/>
</dbReference>
<evidence type="ECO:0000256" key="8">
    <source>
        <dbReference type="PROSITE-ProRule" id="PRU01240"/>
    </source>
</evidence>
<dbReference type="InterPro" id="IPR036852">
    <property type="entry name" value="Peptidase_S8/S53_dom_sf"/>
</dbReference>
<sequence>DPEASYDYNNIDPDPSPRPTFNDENRHGTRCAGEVAAAAGNNHCGIGVAYGAKIGGIRMLDGDVTDVVEAHSLSFKPKHIDIYSSSWGPDDDGKTVDGPGPLAKIAFSEGIAKGRGGLGNIFVWASGNGGRDQDNCNCDGYTNSIYTLSISSATEHGTSPWYSEYCASTLASTFSSGSWGMRKIVTTDLHHKCTREHTGTSASAPLAAGILALALEANRKLTWRDMQHIVIRTSKPDKLKSNDWVTNGVGRKISHRFGYGLLDAKALVDLALRWQTSPEKHDCSEAADTTPRPIPHTGSLTVEKDTTGCEGTENYIRYLEHVEVVLSLSFTRRGDLTIYITSPLGTRSTLLGKRRMDYSSKGFTKWVFMSTHTWEENPRGKWKLEIQNVGSSANTGTLTSWQIRFHGTQESPGVGYTNCSSECKGGCHGPTTRDCVQCANYKSNGVS</sequence>
<comment type="caution">
    <text evidence="9">The sequence shown here is derived from an EMBL/GenBank/DDBJ whole genome shotgun (WGS) entry which is preliminary data.</text>
</comment>
<comment type="similarity">
    <text evidence="8">Belongs to the peptidase S8 family.</text>
</comment>
<dbReference type="Gene3D" id="3.40.50.200">
    <property type="entry name" value="Peptidase S8/S53 domain"/>
    <property type="match status" value="1"/>
</dbReference>
<dbReference type="GO" id="GO:0005802">
    <property type="term" value="C:trans-Golgi network"/>
    <property type="evidence" value="ECO:0007669"/>
    <property type="project" value="TreeGrafter"/>
</dbReference>
<feature type="active site" description="Charge relay system" evidence="8">
    <location>
        <position position="201"/>
    </location>
</feature>
<keyword evidence="4 8" id="KW-0378">Hydrolase</keyword>
<keyword evidence="2" id="KW-0165">Cleavage on pair of basic residues</keyword>
<dbReference type="PANTHER" id="PTHR42884:SF3">
    <property type="entry name" value="FURIN-LIKE PROTEASE 1, ISOFORMS 1_1-X_2"/>
    <property type="match status" value="1"/>
</dbReference>
<dbReference type="GO" id="GO:0004252">
    <property type="term" value="F:serine-type endopeptidase activity"/>
    <property type="evidence" value="ECO:0007669"/>
    <property type="project" value="UniProtKB-UniRule"/>
</dbReference>
<dbReference type="FunFam" id="2.60.120.260:FF:000020">
    <property type="entry name" value="neuroendocrine convertase 2"/>
    <property type="match status" value="1"/>
</dbReference>
<dbReference type="SUPFAM" id="SSF49785">
    <property type="entry name" value="Galactose-binding domain-like"/>
    <property type="match status" value="1"/>
</dbReference>
<feature type="active site" description="Charge relay system" evidence="8">
    <location>
        <position position="1"/>
    </location>
</feature>
<dbReference type="Proteomes" id="UP001152795">
    <property type="component" value="Unassembled WGS sequence"/>
</dbReference>
<evidence type="ECO:0000256" key="3">
    <source>
        <dbReference type="ARBA" id="ARBA00022729"/>
    </source>
</evidence>
<protein>
    <submittedName>
        <fullName evidence="9">Furin isoform X1</fullName>
    </submittedName>
</protein>
<dbReference type="PROSITE" id="PS51892">
    <property type="entry name" value="SUBTILASE"/>
    <property type="match status" value="1"/>
</dbReference>
<dbReference type="InterPro" id="IPR034182">
    <property type="entry name" value="Kexin/furin"/>
</dbReference>
<dbReference type="InterPro" id="IPR023828">
    <property type="entry name" value="Peptidase_S8_Ser-AS"/>
</dbReference>
<accession>A0A6S7JRQ2</accession>
<dbReference type="EMBL" id="CACRXK020020941">
    <property type="protein sequence ID" value="CAB4035325.1"/>
    <property type="molecule type" value="Genomic_DNA"/>
</dbReference>
<feature type="active site" description="Charge relay system" evidence="8">
    <location>
        <position position="27"/>
    </location>
</feature>